<evidence type="ECO:0000313" key="1">
    <source>
        <dbReference type="EMBL" id="RBP06266.1"/>
    </source>
</evidence>
<protein>
    <submittedName>
        <fullName evidence="1">Rubrerythrin</fullName>
    </submittedName>
</protein>
<comment type="caution">
    <text evidence="1">The sequence shown here is derived from an EMBL/GenBank/DDBJ whole genome shotgun (WGS) entry which is preliminary data.</text>
</comment>
<evidence type="ECO:0000313" key="2">
    <source>
        <dbReference type="Proteomes" id="UP000253529"/>
    </source>
</evidence>
<sequence length="159" mass="17402">MESVEEFLAYAVKLESEAADRFGQLADAMLASGNAAVAKLFRRLSDYSRMHQAEAQARSGFRDIPKLSPSDFVWPDLESPEAAAIWAADPMLGRGEALEVALQAELAGLRYYQAVLDTTDDPEIKVLAKEFVAEESEHVAALEKWIAAHKAGRPLPIDA</sequence>
<organism evidence="1 2">
    <name type="scientific">Roseiarcus fermentans</name>
    <dbReference type="NCBI Taxonomy" id="1473586"/>
    <lineage>
        <taxon>Bacteria</taxon>
        <taxon>Pseudomonadati</taxon>
        <taxon>Pseudomonadota</taxon>
        <taxon>Alphaproteobacteria</taxon>
        <taxon>Hyphomicrobiales</taxon>
        <taxon>Roseiarcaceae</taxon>
        <taxon>Roseiarcus</taxon>
    </lineage>
</organism>
<keyword evidence="2" id="KW-1185">Reference proteome</keyword>
<dbReference type="InterPro" id="IPR009078">
    <property type="entry name" value="Ferritin-like_SF"/>
</dbReference>
<dbReference type="CDD" id="cd01045">
    <property type="entry name" value="Ferritin_like_AB"/>
    <property type="match status" value="1"/>
</dbReference>
<dbReference type="OrthoDB" id="5765875at2"/>
<dbReference type="SUPFAM" id="SSF47240">
    <property type="entry name" value="Ferritin-like"/>
    <property type="match status" value="1"/>
</dbReference>
<dbReference type="InterPro" id="IPR012347">
    <property type="entry name" value="Ferritin-like"/>
</dbReference>
<proteinExistence type="predicted"/>
<dbReference type="RefSeq" id="WP_113891728.1">
    <property type="nucleotide sequence ID" value="NZ_QNRK01000032.1"/>
</dbReference>
<dbReference type="Proteomes" id="UP000253529">
    <property type="component" value="Unassembled WGS sequence"/>
</dbReference>
<dbReference type="Gene3D" id="1.20.1260.10">
    <property type="match status" value="1"/>
</dbReference>
<dbReference type="EMBL" id="QNRK01000032">
    <property type="protein sequence ID" value="RBP06266.1"/>
    <property type="molecule type" value="Genomic_DNA"/>
</dbReference>
<dbReference type="AlphaFoldDB" id="A0A366EWH9"/>
<gene>
    <name evidence="1" type="ORF">DFR50_13244</name>
</gene>
<reference evidence="1 2" key="1">
    <citation type="submission" date="2018-06" db="EMBL/GenBank/DDBJ databases">
        <title>Genomic Encyclopedia of Type Strains, Phase IV (KMG-IV): sequencing the most valuable type-strain genomes for metagenomic binning, comparative biology and taxonomic classification.</title>
        <authorList>
            <person name="Goeker M."/>
        </authorList>
    </citation>
    <scope>NUCLEOTIDE SEQUENCE [LARGE SCALE GENOMIC DNA]</scope>
    <source>
        <strain evidence="1 2">DSM 24875</strain>
    </source>
</reference>
<name>A0A366EWH9_9HYPH</name>
<accession>A0A366EWH9</accession>